<protein>
    <submittedName>
        <fullName evidence="1">Uncharacterized protein</fullName>
    </submittedName>
</protein>
<evidence type="ECO:0000313" key="1">
    <source>
        <dbReference type="EMBL" id="DAE30441.1"/>
    </source>
</evidence>
<proteinExistence type="predicted"/>
<reference evidence="1" key="1">
    <citation type="journal article" date="2021" name="Proc. Natl. Acad. Sci. U.S.A.">
        <title>A Catalog of Tens of Thousands of Viruses from Human Metagenomes Reveals Hidden Associations with Chronic Diseases.</title>
        <authorList>
            <person name="Tisza M.J."/>
            <person name="Buck C.B."/>
        </authorList>
    </citation>
    <scope>NUCLEOTIDE SEQUENCE</scope>
    <source>
        <strain evidence="1">Ctiha2</strain>
    </source>
</reference>
<dbReference type="EMBL" id="BK059104">
    <property type="protein sequence ID" value="DAE30441.1"/>
    <property type="molecule type" value="Genomic_DNA"/>
</dbReference>
<accession>A0A8S5RH81</accession>
<name>A0A8S5RH81_9VIRU</name>
<organism evidence="1">
    <name type="scientific">virus sp. ctiha2</name>
    <dbReference type="NCBI Taxonomy" id="2827299"/>
    <lineage>
        <taxon>Viruses</taxon>
    </lineage>
</organism>
<sequence length="207" mass="24261">MVEIKIDNTGDGTWWLYNSNQGWKDYCGCENFDEQVVLTGNRDFTDCTEAEWYQNAKEILDNIDCYDEYPTDVSGEVNAKLKEMYDKCRCTEDILVDVIRLLYPEDTFKTGTIRGYSQGDWQDYIIKGDVNTDLLEAMYFGKISDITVITDEEEFGDVITHDELWRAEREEGLKEFFRNHYELDKNEEIHILQADGYKQVVDWKAVG</sequence>